<dbReference type="EMBL" id="LJCR01002289">
    <property type="protein sequence ID" value="KPV48945.1"/>
    <property type="molecule type" value="Genomic_DNA"/>
</dbReference>
<reference evidence="1 2" key="1">
    <citation type="submission" date="2015-09" db="EMBL/GenBank/DDBJ databases">
        <title>Draft genome sequence of Kouleothrix aurantiaca JCM 19913.</title>
        <authorList>
            <person name="Hemp J."/>
        </authorList>
    </citation>
    <scope>NUCLEOTIDE SEQUENCE [LARGE SCALE GENOMIC DNA]</scope>
    <source>
        <strain evidence="1 2">COM-B</strain>
    </source>
</reference>
<proteinExistence type="predicted"/>
<protein>
    <recommendedName>
        <fullName evidence="3">Methyltransferase type 11 domain-containing protein</fullName>
    </recommendedName>
</protein>
<name>A0A0P9H4N5_9CHLR</name>
<dbReference type="Gene3D" id="3.40.50.150">
    <property type="entry name" value="Vaccinia Virus protein VP39"/>
    <property type="match status" value="1"/>
</dbReference>
<dbReference type="InterPro" id="IPR029063">
    <property type="entry name" value="SAM-dependent_MTases_sf"/>
</dbReference>
<evidence type="ECO:0008006" key="3">
    <source>
        <dbReference type="Google" id="ProtNLM"/>
    </source>
</evidence>
<keyword evidence="2" id="KW-1185">Reference proteome</keyword>
<gene>
    <name evidence="1" type="ORF">SE17_35355</name>
</gene>
<dbReference type="Proteomes" id="UP000050509">
    <property type="component" value="Unassembled WGS sequence"/>
</dbReference>
<accession>A0A0P9H4N5</accession>
<evidence type="ECO:0000313" key="2">
    <source>
        <dbReference type="Proteomes" id="UP000050509"/>
    </source>
</evidence>
<dbReference type="SUPFAM" id="SSF53335">
    <property type="entry name" value="S-adenosyl-L-methionine-dependent methyltransferases"/>
    <property type="match status" value="1"/>
</dbReference>
<organism evidence="1 2">
    <name type="scientific">Kouleothrix aurantiaca</name>
    <dbReference type="NCBI Taxonomy" id="186479"/>
    <lineage>
        <taxon>Bacteria</taxon>
        <taxon>Bacillati</taxon>
        <taxon>Chloroflexota</taxon>
        <taxon>Chloroflexia</taxon>
        <taxon>Chloroflexales</taxon>
        <taxon>Roseiflexineae</taxon>
        <taxon>Roseiflexaceae</taxon>
        <taxon>Kouleothrix</taxon>
    </lineage>
</organism>
<comment type="caution">
    <text evidence="1">The sequence shown here is derived from an EMBL/GenBank/DDBJ whole genome shotgun (WGS) entry which is preliminary data.</text>
</comment>
<sequence length="91" mass="9527">MAIGGSLNEIGDVNGCLAEARRTLQPGGRFVAMTLARAESSPGRALQAALGTGGITFWTAADLAAMLRAHNLPTRTQQQYGLVMFHAAQAE</sequence>
<dbReference type="AlphaFoldDB" id="A0A0P9H4N5"/>
<evidence type="ECO:0000313" key="1">
    <source>
        <dbReference type="EMBL" id="KPV48945.1"/>
    </source>
</evidence>